<evidence type="ECO:0000256" key="1">
    <source>
        <dbReference type="SAM" id="Coils"/>
    </source>
</evidence>
<dbReference type="PATRIC" id="fig|749927.5.peg.9427"/>
<feature type="compositionally biased region" description="Basic and acidic residues" evidence="2">
    <location>
        <begin position="452"/>
        <end position="463"/>
    </location>
</feature>
<dbReference type="OrthoDB" id="3695206at2"/>
<feature type="compositionally biased region" description="Low complexity" evidence="2">
    <location>
        <begin position="269"/>
        <end position="289"/>
    </location>
</feature>
<dbReference type="HOGENOM" id="CLU_527515_0_0_11"/>
<evidence type="ECO:0000256" key="2">
    <source>
        <dbReference type="SAM" id="MobiDB-lite"/>
    </source>
</evidence>
<feature type="region of interest" description="Disordered" evidence="2">
    <location>
        <begin position="212"/>
        <end position="431"/>
    </location>
</feature>
<feature type="compositionally biased region" description="Low complexity" evidence="2">
    <location>
        <begin position="356"/>
        <end position="365"/>
    </location>
</feature>
<feature type="region of interest" description="Disordered" evidence="2">
    <location>
        <begin position="444"/>
        <end position="545"/>
    </location>
</feature>
<dbReference type="Gene3D" id="1.20.1260.20">
    <property type="entry name" value="PPE superfamily"/>
    <property type="match status" value="1"/>
</dbReference>
<dbReference type="Proteomes" id="UP000000328">
    <property type="component" value="Chromosome"/>
</dbReference>
<organism evidence="3 4">
    <name type="scientific">Amycolatopsis mediterranei (strain U-32)</name>
    <dbReference type="NCBI Taxonomy" id="749927"/>
    <lineage>
        <taxon>Bacteria</taxon>
        <taxon>Bacillati</taxon>
        <taxon>Actinomycetota</taxon>
        <taxon>Actinomycetes</taxon>
        <taxon>Pseudonocardiales</taxon>
        <taxon>Pseudonocardiaceae</taxon>
        <taxon>Amycolatopsis</taxon>
    </lineage>
</organism>
<gene>
    <name evidence="3" type="ordered locus">AMED_9083</name>
</gene>
<name>A0A0H3DKM8_AMYMU</name>
<feature type="coiled-coil region" evidence="1">
    <location>
        <begin position="147"/>
        <end position="174"/>
    </location>
</feature>
<dbReference type="KEGG" id="amd:AMED_9083"/>
<evidence type="ECO:0000313" key="3">
    <source>
        <dbReference type="EMBL" id="ADJ50772.1"/>
    </source>
</evidence>
<dbReference type="GeneID" id="92876680"/>
<dbReference type="AlphaFoldDB" id="A0A0H3DKM8"/>
<evidence type="ECO:0008006" key="5">
    <source>
        <dbReference type="Google" id="ProtNLM"/>
    </source>
</evidence>
<evidence type="ECO:0000313" key="4">
    <source>
        <dbReference type="Proteomes" id="UP000000328"/>
    </source>
</evidence>
<dbReference type="eggNOG" id="COG5651">
    <property type="taxonomic scope" value="Bacteria"/>
</dbReference>
<dbReference type="InterPro" id="IPR038332">
    <property type="entry name" value="PPE_sf"/>
</dbReference>
<sequence>MEFSELAAGIQNHRFDGWTNTAIADQITRMINGDGTGSIGTAVDALKAVATALAHTDQTLRAQLLKLGVEWQSQAGGAASQVFTEQAGFSQDATTKVAHAAEMVFEQGEAFNRTKYKLPDAETVRKGAGGFTIGDGLLSLIGFETDHARQVEAANDAKAQAQQALNEYAQQSGTNLLSTQSLSDPESLKLAAPGITPGVLDVAGAAVAVTPDGGVKPASDKVRSVRVEPPVVQPVSHTVHADPPTPVYGVAAQQPSRSAQQVSQPPRQTGSTGSTGSAGAIGSAGAPAAQHTTPSSTTSSGAKPPTSSPGPGWVHSPGRGPSGDPAGRFTPGPASGEQCDPFVPPGAPGAQPPGSAPATTPFKSLGGSGGGVGGGGGGTPGGSTGIDSSTGRGPDGLLAKGRTVGAMPQPPLQPAQYTGERGFAGKPSATPGDIGAGAAAIGAGAAGGALSGDKERLRRDKSQPKGPVRPLPVGELPEEEAVALRKSEQISPKQQPGEAKFLSEAAPQEEDAEHVRRYGVDDQDLFADQRMVSPDVLGDHGGDVR</sequence>
<dbReference type="EMBL" id="CP002000">
    <property type="protein sequence ID" value="ADJ50772.1"/>
    <property type="molecule type" value="Genomic_DNA"/>
</dbReference>
<feature type="compositionally biased region" description="Polar residues" evidence="2">
    <location>
        <begin position="253"/>
        <end position="268"/>
    </location>
</feature>
<keyword evidence="1" id="KW-0175">Coiled coil</keyword>
<dbReference type="RefSeq" id="WP_013230791.1">
    <property type="nucleotide sequence ID" value="NC_014318.1"/>
</dbReference>
<proteinExistence type="predicted"/>
<reference evidence="3 4" key="1">
    <citation type="journal article" date="2010" name="Cell Res.">
        <title>Complete genome sequence of the rifamycin SV-producing Amycolatopsis mediterranei U32 revealed its genetic characteristics in phylogeny and metabolism.</title>
        <authorList>
            <person name="Zhao W."/>
            <person name="Zhong Y."/>
            <person name="Yuan H."/>
            <person name="Wang J."/>
            <person name="Zheng H."/>
            <person name="Wang Y."/>
            <person name="Cen X."/>
            <person name="Xu F."/>
            <person name="Bai J."/>
            <person name="Han X."/>
            <person name="Lu G."/>
            <person name="Zhu Y."/>
            <person name="Shao Z."/>
            <person name="Yan H."/>
            <person name="Li C."/>
            <person name="Peng N."/>
            <person name="Zhang Z."/>
            <person name="Zhang Y."/>
            <person name="Lin W."/>
            <person name="Fan Y."/>
            <person name="Qin Z."/>
            <person name="Hu Y."/>
            <person name="Zhu B."/>
            <person name="Wang S."/>
            <person name="Ding X."/>
            <person name="Zhao G.P."/>
        </authorList>
    </citation>
    <scope>NUCLEOTIDE SEQUENCE [LARGE SCALE GENOMIC DNA]</scope>
    <source>
        <strain evidence="4">U-32</strain>
    </source>
</reference>
<feature type="compositionally biased region" description="Gly residues" evidence="2">
    <location>
        <begin position="366"/>
        <end position="384"/>
    </location>
</feature>
<protein>
    <recommendedName>
        <fullName evidence="5">PPE family domain-containing protein</fullName>
    </recommendedName>
</protein>
<feature type="compositionally biased region" description="Polar residues" evidence="2">
    <location>
        <begin position="290"/>
        <end position="301"/>
    </location>
</feature>
<feature type="compositionally biased region" description="Pro residues" evidence="2">
    <location>
        <begin position="342"/>
        <end position="355"/>
    </location>
</feature>
<accession>A0A0H3DKM8</accession>